<feature type="region of interest" description="Disordered" evidence="8">
    <location>
        <begin position="195"/>
        <end position="215"/>
    </location>
</feature>
<evidence type="ECO:0000256" key="7">
    <source>
        <dbReference type="PIRSR" id="PIRSR006809-2"/>
    </source>
</evidence>
<comment type="cofactor">
    <cofactor evidence="7">
        <name>Mg(2+)</name>
        <dbReference type="ChEBI" id="CHEBI:18420"/>
    </cofactor>
</comment>
<evidence type="ECO:0000313" key="11">
    <source>
        <dbReference type="Proteomes" id="UP000197003"/>
    </source>
</evidence>
<comment type="subunit">
    <text evidence="5">Monomer. Associates with the 50S ribosomal subunit.</text>
</comment>
<dbReference type="CDD" id="cd01878">
    <property type="entry name" value="HflX"/>
    <property type="match status" value="1"/>
</dbReference>
<dbReference type="InterPro" id="IPR027417">
    <property type="entry name" value="P-loop_NTPase"/>
</dbReference>
<feature type="domain" description="Hflx-type G" evidence="9">
    <location>
        <begin position="252"/>
        <end position="417"/>
    </location>
</feature>
<evidence type="ECO:0000313" key="10">
    <source>
        <dbReference type="EMBL" id="ASD62637.1"/>
    </source>
</evidence>
<dbReference type="SUPFAM" id="SSF52540">
    <property type="entry name" value="P-loop containing nucleoside triphosphate hydrolases"/>
    <property type="match status" value="1"/>
</dbReference>
<dbReference type="PANTHER" id="PTHR10229:SF0">
    <property type="entry name" value="GTP-BINDING PROTEIN 6-RELATED"/>
    <property type="match status" value="1"/>
</dbReference>
<dbReference type="GO" id="GO:0046872">
    <property type="term" value="F:metal ion binding"/>
    <property type="evidence" value="ECO:0007669"/>
    <property type="project" value="UniProtKB-KW"/>
</dbReference>
<evidence type="ECO:0000259" key="9">
    <source>
        <dbReference type="PROSITE" id="PS51705"/>
    </source>
</evidence>
<feature type="binding site" evidence="6">
    <location>
        <begin position="371"/>
        <end position="374"/>
    </location>
    <ligand>
        <name>GTP</name>
        <dbReference type="ChEBI" id="CHEBI:37565"/>
    </ligand>
</feature>
<organism evidence="10 11">
    <name type="scientific">Bdellovibrio bacteriovorus</name>
    <dbReference type="NCBI Taxonomy" id="959"/>
    <lineage>
        <taxon>Bacteria</taxon>
        <taxon>Pseudomonadati</taxon>
        <taxon>Bdellovibrionota</taxon>
        <taxon>Bdellovibrionia</taxon>
        <taxon>Bdellovibrionales</taxon>
        <taxon>Pseudobdellovibrionaceae</taxon>
        <taxon>Bdellovibrio</taxon>
    </lineage>
</organism>
<feature type="binding site" evidence="6">
    <location>
        <begin position="305"/>
        <end position="308"/>
    </location>
    <ligand>
        <name>GTP</name>
        <dbReference type="ChEBI" id="CHEBI:37565"/>
    </ligand>
</feature>
<comment type="subcellular location">
    <subcellularLocation>
        <location evidence="5">Cytoplasm</location>
    </subcellularLocation>
    <text evidence="5">May associate with membranes.</text>
</comment>
<dbReference type="Pfam" id="PF13167">
    <property type="entry name" value="GTP-bdg_N"/>
    <property type="match status" value="2"/>
</dbReference>
<dbReference type="GO" id="GO:0043022">
    <property type="term" value="F:ribosome binding"/>
    <property type="evidence" value="ECO:0007669"/>
    <property type="project" value="TreeGrafter"/>
</dbReference>
<dbReference type="InterPro" id="IPR042108">
    <property type="entry name" value="GTPase_HflX_N_sf"/>
</dbReference>
<feature type="binding site" evidence="7">
    <location>
        <position position="285"/>
    </location>
    <ligand>
        <name>Mg(2+)</name>
        <dbReference type="ChEBI" id="CHEBI:18420"/>
    </ligand>
</feature>
<reference evidence="10 11" key="1">
    <citation type="submission" date="2017-04" db="EMBL/GenBank/DDBJ databases">
        <title>Whole genome sequence of Bdellovibrio bacteriovorus strain SSB218315.</title>
        <authorList>
            <person name="Oyedara O."/>
            <person name="Rodriguez-Perez M.A."/>
        </authorList>
    </citation>
    <scope>NUCLEOTIDE SEQUENCE [LARGE SCALE GENOMIC DNA]</scope>
    <source>
        <strain evidence="10 11">SSB218315</strain>
    </source>
</reference>
<dbReference type="InterPro" id="IPR025121">
    <property type="entry name" value="GTPase_HflX_N"/>
</dbReference>
<accession>A0A1Z3N5G3</accession>
<dbReference type="NCBIfam" id="TIGR03156">
    <property type="entry name" value="GTP_HflX"/>
    <property type="match status" value="1"/>
</dbReference>
<keyword evidence="4 5" id="KW-0342">GTP-binding</keyword>
<keyword evidence="2 5" id="KW-0547">Nucleotide-binding</keyword>
<dbReference type="AlphaFoldDB" id="A0A1Z3N5G3"/>
<dbReference type="InterPro" id="IPR006073">
    <property type="entry name" value="GTP-bd"/>
</dbReference>
<dbReference type="InterPro" id="IPR030394">
    <property type="entry name" value="G_HFLX_dom"/>
</dbReference>
<protein>
    <recommendedName>
        <fullName evidence="5">GTPase HflX</fullName>
    </recommendedName>
    <alternativeName>
        <fullName evidence="5">GTP-binding protein HflX</fullName>
    </alternativeName>
</protein>
<evidence type="ECO:0000256" key="5">
    <source>
        <dbReference type="HAMAP-Rule" id="MF_00900"/>
    </source>
</evidence>
<gene>
    <name evidence="5" type="primary">hflX</name>
    <name evidence="10" type="ORF">B9G79_03150</name>
</gene>
<dbReference type="PROSITE" id="PS51705">
    <property type="entry name" value="G_HFLX"/>
    <property type="match status" value="1"/>
</dbReference>
<comment type="function">
    <text evidence="5">GTPase that associates with the 50S ribosomal subunit and may have a role during protein synthesis or ribosome biogenesis.</text>
</comment>
<dbReference type="Pfam" id="PF16360">
    <property type="entry name" value="GTP-bdg_M"/>
    <property type="match status" value="1"/>
</dbReference>
<sequence length="488" mass="54243">MNENETTPLKAVLVGIQLQRTSDQELKGSLTELSRLVTTLGYEVVGQMSQRRSSTKTANVLGDGKLKELAQWTGGTGKVSPNFVKKKHKAALRFKKDEEEDDLFGDDVEEVFEVEEGAEDMDSSGDTTPQEKAQVVVIDCDLSPSQLRNLESATGAQVLDRTGVIIEIFSRHARTRAARLQVEIARLTYVAPRMRESTAGDDRQGGGGKGAGETSIELDRRKIRDRIKELKQELASISQELDTRRARREQELTIALVGYTNAGKSSLMRALTGSDVLVADKLFATLDTTVRVLYPETRPKMLVSDTVGFIKKLPHDLVASFKSTLDEAANASLLLYTVDCSDPTFRSQLEVTRTVLAEVGAQDIPSMLIFNKRDRLSQEEEAELAKEFPEAHFMSAKNPDDIAALHTKLVKHFENAMVEEDVLIPYTTQGAIGDIRAKMRVLSENYEANGVMLKVRARKEDLEQIKERFGLAPGKGKKKKLSWNIDEE</sequence>
<dbReference type="Gene3D" id="6.10.250.2860">
    <property type="match status" value="1"/>
</dbReference>
<feature type="binding site" evidence="6">
    <location>
        <begin position="283"/>
        <end position="287"/>
    </location>
    <ligand>
        <name>GTP</name>
        <dbReference type="ChEBI" id="CHEBI:37565"/>
    </ligand>
</feature>
<dbReference type="Gene3D" id="3.40.50.300">
    <property type="entry name" value="P-loop containing nucleotide triphosphate hydrolases"/>
    <property type="match status" value="1"/>
</dbReference>
<dbReference type="InterPro" id="IPR016496">
    <property type="entry name" value="GTPase_HflX"/>
</dbReference>
<dbReference type="GO" id="GO:0005525">
    <property type="term" value="F:GTP binding"/>
    <property type="evidence" value="ECO:0007669"/>
    <property type="project" value="UniProtKB-UniRule"/>
</dbReference>
<name>A0A1Z3N5G3_BDEBC</name>
<feature type="binding site" evidence="7">
    <location>
        <position position="265"/>
    </location>
    <ligand>
        <name>Mg(2+)</name>
        <dbReference type="ChEBI" id="CHEBI:18420"/>
    </ligand>
</feature>
<keyword evidence="3 7" id="KW-0460">Magnesium</keyword>
<dbReference type="Gene3D" id="3.40.50.11060">
    <property type="entry name" value="GTPase HflX, N-terminal domain"/>
    <property type="match status" value="2"/>
</dbReference>
<evidence type="ECO:0000256" key="4">
    <source>
        <dbReference type="ARBA" id="ARBA00023134"/>
    </source>
</evidence>
<keyword evidence="1 7" id="KW-0479">Metal-binding</keyword>
<dbReference type="PRINTS" id="PR00326">
    <property type="entry name" value="GTP1OBG"/>
</dbReference>
<evidence type="ECO:0000256" key="8">
    <source>
        <dbReference type="SAM" id="MobiDB-lite"/>
    </source>
</evidence>
<dbReference type="HAMAP" id="MF_00900">
    <property type="entry name" value="GTPase_HflX"/>
    <property type="match status" value="1"/>
</dbReference>
<evidence type="ECO:0000256" key="2">
    <source>
        <dbReference type="ARBA" id="ARBA00022741"/>
    </source>
</evidence>
<evidence type="ECO:0000256" key="3">
    <source>
        <dbReference type="ARBA" id="ARBA00022842"/>
    </source>
</evidence>
<dbReference type="Pfam" id="PF01926">
    <property type="entry name" value="MMR_HSR1"/>
    <property type="match status" value="1"/>
</dbReference>
<feature type="compositionally biased region" description="Basic and acidic residues" evidence="8">
    <location>
        <begin position="195"/>
        <end position="204"/>
    </location>
</feature>
<feature type="binding site" evidence="6">
    <location>
        <begin position="258"/>
        <end position="265"/>
    </location>
    <ligand>
        <name>GTP</name>
        <dbReference type="ChEBI" id="CHEBI:37565"/>
    </ligand>
</feature>
<keyword evidence="5" id="KW-0963">Cytoplasm</keyword>
<dbReference type="Proteomes" id="UP000197003">
    <property type="component" value="Chromosome"/>
</dbReference>
<dbReference type="GO" id="GO:0003924">
    <property type="term" value="F:GTPase activity"/>
    <property type="evidence" value="ECO:0007669"/>
    <property type="project" value="UniProtKB-UniRule"/>
</dbReference>
<dbReference type="OrthoDB" id="9764784at2"/>
<comment type="similarity">
    <text evidence="5">Belongs to the TRAFAC class OBG-HflX-like GTPase superfamily. HflX GTPase family.</text>
</comment>
<dbReference type="PIRSF" id="PIRSF006809">
    <property type="entry name" value="GTP-binding_hflX_prd"/>
    <property type="match status" value="1"/>
</dbReference>
<dbReference type="GO" id="GO:0005737">
    <property type="term" value="C:cytoplasm"/>
    <property type="evidence" value="ECO:0007669"/>
    <property type="project" value="UniProtKB-SubCell"/>
</dbReference>
<dbReference type="InterPro" id="IPR032305">
    <property type="entry name" value="GTP-bd_M"/>
</dbReference>
<dbReference type="EMBL" id="CP020946">
    <property type="protein sequence ID" value="ASD62637.1"/>
    <property type="molecule type" value="Genomic_DNA"/>
</dbReference>
<dbReference type="RefSeq" id="WP_088564262.1">
    <property type="nucleotide sequence ID" value="NZ_CP020946.1"/>
</dbReference>
<proteinExistence type="inferred from homology"/>
<evidence type="ECO:0000256" key="6">
    <source>
        <dbReference type="PIRSR" id="PIRSR006809-1"/>
    </source>
</evidence>
<feature type="binding site" evidence="6">
    <location>
        <begin position="395"/>
        <end position="397"/>
    </location>
    <ligand>
        <name>GTP</name>
        <dbReference type="ChEBI" id="CHEBI:37565"/>
    </ligand>
</feature>
<dbReference type="PANTHER" id="PTHR10229">
    <property type="entry name" value="GTP-BINDING PROTEIN HFLX"/>
    <property type="match status" value="1"/>
</dbReference>
<evidence type="ECO:0000256" key="1">
    <source>
        <dbReference type="ARBA" id="ARBA00022723"/>
    </source>
</evidence>